<dbReference type="Pfam" id="PF13409">
    <property type="entry name" value="GST_N_2"/>
    <property type="match status" value="1"/>
</dbReference>
<name>A0A6G1GC68_9PEZI</name>
<evidence type="ECO:0000313" key="5">
    <source>
        <dbReference type="RefSeq" id="XP_033537213.1"/>
    </source>
</evidence>
<dbReference type="EMBL" id="ML975151">
    <property type="protein sequence ID" value="KAF1815582.1"/>
    <property type="molecule type" value="Genomic_DNA"/>
</dbReference>
<protein>
    <recommendedName>
        <fullName evidence="6">Glutathione S-transferase</fullName>
    </recommendedName>
</protein>
<feature type="domain" description="GST N-terminal" evidence="1">
    <location>
        <begin position="23"/>
        <end position="88"/>
    </location>
</feature>
<reference evidence="5" key="3">
    <citation type="submission" date="2025-04" db="UniProtKB">
        <authorList>
            <consortium name="RefSeq"/>
        </authorList>
    </citation>
    <scope>IDENTIFICATION</scope>
    <source>
        <strain evidence="5">CBS 781.70</strain>
    </source>
</reference>
<dbReference type="Proteomes" id="UP000504638">
    <property type="component" value="Unplaced"/>
</dbReference>
<dbReference type="InterPro" id="IPR054416">
    <property type="entry name" value="GST_UstS-like_C"/>
</dbReference>
<sequence length="237" mass="27284">MSKLILYDLPTKEPRRCWTYNPWKTRLVLNYKGIDYETEWTAYPDIEGKFKSFGIPPGESGTPYTIPAIKVGDHYVMDSKSIAHELEALHPSPPLYLDDLVLAEVETAFRGVWGPLYQGIIPKVPRRLLPERDKEYFVRTREETLGAPLEELEKTKGGEGAWKEAEPAIREWAEILKREVGPFVKGKTVSYADFVIVSFLQFVKTIGDDVFDKFVGYDQTFKDIYEASADWVKRDDH</sequence>
<dbReference type="Gene3D" id="3.40.30.10">
    <property type="entry name" value="Glutaredoxin"/>
    <property type="match status" value="1"/>
</dbReference>
<dbReference type="AlphaFoldDB" id="A0A6G1GC68"/>
<dbReference type="InterPro" id="IPR036249">
    <property type="entry name" value="Thioredoxin-like_sf"/>
</dbReference>
<dbReference type="SUPFAM" id="SSF52833">
    <property type="entry name" value="Thioredoxin-like"/>
    <property type="match status" value="1"/>
</dbReference>
<evidence type="ECO:0008006" key="6">
    <source>
        <dbReference type="Google" id="ProtNLM"/>
    </source>
</evidence>
<dbReference type="Pfam" id="PF22041">
    <property type="entry name" value="GST_C_7"/>
    <property type="match status" value="1"/>
</dbReference>
<evidence type="ECO:0000259" key="2">
    <source>
        <dbReference type="Pfam" id="PF22041"/>
    </source>
</evidence>
<dbReference type="InterPro" id="IPR036282">
    <property type="entry name" value="Glutathione-S-Trfase_C_sf"/>
</dbReference>
<keyword evidence="4" id="KW-1185">Reference proteome</keyword>
<dbReference type="InterPro" id="IPR004045">
    <property type="entry name" value="Glutathione_S-Trfase_N"/>
</dbReference>
<dbReference type="GeneID" id="54416608"/>
<reference evidence="3 5" key="1">
    <citation type="submission" date="2020-01" db="EMBL/GenBank/DDBJ databases">
        <authorList>
            <consortium name="DOE Joint Genome Institute"/>
            <person name="Haridas S."/>
            <person name="Albert R."/>
            <person name="Binder M."/>
            <person name="Bloem J."/>
            <person name="Labutti K."/>
            <person name="Salamov A."/>
            <person name="Andreopoulos B."/>
            <person name="Baker S.E."/>
            <person name="Barry K."/>
            <person name="Bills G."/>
            <person name="Bluhm B.H."/>
            <person name="Cannon C."/>
            <person name="Castanera R."/>
            <person name="Culley D.E."/>
            <person name="Daum C."/>
            <person name="Ezra D."/>
            <person name="Gonzalez J.B."/>
            <person name="Henrissat B."/>
            <person name="Kuo A."/>
            <person name="Liang C."/>
            <person name="Lipzen A."/>
            <person name="Lutzoni F."/>
            <person name="Magnuson J."/>
            <person name="Mondo S."/>
            <person name="Nolan M."/>
            <person name="Ohm R."/>
            <person name="Pangilinan J."/>
            <person name="Park H.-J."/>
            <person name="Ramirez L."/>
            <person name="Alfaro M."/>
            <person name="Sun H."/>
            <person name="Tritt A."/>
            <person name="Yoshinaga Y."/>
            <person name="Zwiers L.-H."/>
            <person name="Turgeon B.G."/>
            <person name="Goodwin S.B."/>
            <person name="Spatafora J.W."/>
            <person name="Crous P.W."/>
            <person name="Grigoriev I.V."/>
        </authorList>
    </citation>
    <scope>NUCLEOTIDE SEQUENCE</scope>
    <source>
        <strain evidence="3 5">CBS 781.70</strain>
    </source>
</reference>
<reference evidence="5" key="2">
    <citation type="submission" date="2020-04" db="EMBL/GenBank/DDBJ databases">
        <authorList>
            <consortium name="NCBI Genome Project"/>
        </authorList>
    </citation>
    <scope>NUCLEOTIDE SEQUENCE</scope>
    <source>
        <strain evidence="5">CBS 781.70</strain>
    </source>
</reference>
<dbReference type="RefSeq" id="XP_033537213.1">
    <property type="nucleotide sequence ID" value="XM_033676038.1"/>
</dbReference>
<evidence type="ECO:0000313" key="3">
    <source>
        <dbReference type="EMBL" id="KAF1815582.1"/>
    </source>
</evidence>
<accession>A0A6G1GC68</accession>
<evidence type="ECO:0000313" key="4">
    <source>
        <dbReference type="Proteomes" id="UP000504638"/>
    </source>
</evidence>
<dbReference type="SUPFAM" id="SSF47616">
    <property type="entry name" value="GST C-terminal domain-like"/>
    <property type="match status" value="1"/>
</dbReference>
<dbReference type="Gene3D" id="1.20.1050.10">
    <property type="match status" value="1"/>
</dbReference>
<feature type="domain" description="Glutathione S-transferase UstS-like C-terminal" evidence="2">
    <location>
        <begin position="109"/>
        <end position="207"/>
    </location>
</feature>
<dbReference type="OrthoDB" id="4951845at2759"/>
<proteinExistence type="predicted"/>
<gene>
    <name evidence="3 5" type="ORF">P152DRAFT_390289</name>
</gene>
<evidence type="ECO:0000259" key="1">
    <source>
        <dbReference type="Pfam" id="PF13409"/>
    </source>
</evidence>
<organism evidence="3">
    <name type="scientific">Eremomyces bilateralis CBS 781.70</name>
    <dbReference type="NCBI Taxonomy" id="1392243"/>
    <lineage>
        <taxon>Eukaryota</taxon>
        <taxon>Fungi</taxon>
        <taxon>Dikarya</taxon>
        <taxon>Ascomycota</taxon>
        <taxon>Pezizomycotina</taxon>
        <taxon>Dothideomycetes</taxon>
        <taxon>Dothideomycetes incertae sedis</taxon>
        <taxon>Eremomycetales</taxon>
        <taxon>Eremomycetaceae</taxon>
        <taxon>Eremomyces</taxon>
    </lineage>
</organism>